<comment type="caution">
    <text evidence="1">The sequence shown here is derived from an EMBL/GenBank/DDBJ whole genome shotgun (WGS) entry which is preliminary data.</text>
</comment>
<sequence>KGQVYKLSSLHQGVARENVVVMGCYHRPSTHNSVGPLGRSTQLLYALLDPVVLVDLVPLE</sequence>
<dbReference type="Proteomes" id="UP000824469">
    <property type="component" value="Unassembled WGS sequence"/>
</dbReference>
<gene>
    <name evidence="1" type="ORF">KI387_012723</name>
</gene>
<reference evidence="1 2" key="1">
    <citation type="journal article" date="2021" name="Nat. Plants">
        <title>The Taxus genome provides insights into paclitaxel biosynthesis.</title>
        <authorList>
            <person name="Xiong X."/>
            <person name="Gou J."/>
            <person name="Liao Q."/>
            <person name="Li Y."/>
            <person name="Zhou Q."/>
            <person name="Bi G."/>
            <person name="Li C."/>
            <person name="Du R."/>
            <person name="Wang X."/>
            <person name="Sun T."/>
            <person name="Guo L."/>
            <person name="Liang H."/>
            <person name="Lu P."/>
            <person name="Wu Y."/>
            <person name="Zhang Z."/>
            <person name="Ro D.K."/>
            <person name="Shang Y."/>
            <person name="Huang S."/>
            <person name="Yan J."/>
        </authorList>
    </citation>
    <scope>NUCLEOTIDE SEQUENCE [LARGE SCALE GENOMIC DNA]</scope>
    <source>
        <strain evidence="1">Ta-2019</strain>
    </source>
</reference>
<dbReference type="AlphaFoldDB" id="A0AA38CIM6"/>
<accession>A0AA38CIM6</accession>
<name>A0AA38CIM6_TAXCH</name>
<feature type="non-terminal residue" evidence="1">
    <location>
        <position position="1"/>
    </location>
</feature>
<feature type="non-terminal residue" evidence="1">
    <location>
        <position position="60"/>
    </location>
</feature>
<evidence type="ECO:0000313" key="2">
    <source>
        <dbReference type="Proteomes" id="UP000824469"/>
    </source>
</evidence>
<dbReference type="EMBL" id="JAHRHJ020000009">
    <property type="protein sequence ID" value="KAH9301140.1"/>
    <property type="molecule type" value="Genomic_DNA"/>
</dbReference>
<protein>
    <submittedName>
        <fullName evidence="1">Uncharacterized protein</fullName>
    </submittedName>
</protein>
<organism evidence="1 2">
    <name type="scientific">Taxus chinensis</name>
    <name type="common">Chinese yew</name>
    <name type="synonym">Taxus wallichiana var. chinensis</name>
    <dbReference type="NCBI Taxonomy" id="29808"/>
    <lineage>
        <taxon>Eukaryota</taxon>
        <taxon>Viridiplantae</taxon>
        <taxon>Streptophyta</taxon>
        <taxon>Embryophyta</taxon>
        <taxon>Tracheophyta</taxon>
        <taxon>Spermatophyta</taxon>
        <taxon>Pinopsida</taxon>
        <taxon>Pinidae</taxon>
        <taxon>Conifers II</taxon>
        <taxon>Cupressales</taxon>
        <taxon>Taxaceae</taxon>
        <taxon>Taxus</taxon>
    </lineage>
</organism>
<evidence type="ECO:0000313" key="1">
    <source>
        <dbReference type="EMBL" id="KAH9301140.1"/>
    </source>
</evidence>
<proteinExistence type="predicted"/>
<keyword evidence="2" id="KW-1185">Reference proteome</keyword>